<feature type="region of interest" description="Disordered" evidence="1">
    <location>
        <begin position="51"/>
        <end position="75"/>
    </location>
</feature>
<reference evidence="2" key="1">
    <citation type="submission" date="2025-08" db="UniProtKB">
        <authorList>
            <consortium name="Ensembl"/>
        </authorList>
    </citation>
    <scope>IDENTIFICATION</scope>
</reference>
<reference evidence="2" key="2">
    <citation type="submission" date="2025-09" db="UniProtKB">
        <authorList>
            <consortium name="Ensembl"/>
        </authorList>
    </citation>
    <scope>IDENTIFICATION</scope>
</reference>
<proteinExistence type="predicted"/>
<evidence type="ECO:0000313" key="2">
    <source>
        <dbReference type="Ensembl" id="ENSGMOP00000039484.1"/>
    </source>
</evidence>
<dbReference type="OMA" id="HDCCLRG"/>
<accession>A0A8C5B199</accession>
<protein>
    <submittedName>
        <fullName evidence="2">Uncharacterized protein</fullName>
    </submittedName>
</protein>
<name>A0A8C5B199_GADMO</name>
<sequence>VIGYQNGILQSPEAGVGDGEEVVVADVVAAGLPRVAVEILLVVAPHLLSSHNENHEPEDEHHGEPYAAEDGGVLVDSVQEALEKGPIHDVPFSMVGQPSTLFLDHCDPFP</sequence>
<feature type="compositionally biased region" description="Basic and acidic residues" evidence="1">
    <location>
        <begin position="52"/>
        <end position="64"/>
    </location>
</feature>
<dbReference type="Ensembl" id="ENSGMOT00000030409.1">
    <property type="protein sequence ID" value="ENSGMOP00000039484.1"/>
    <property type="gene ID" value="ENSGMOG00000028124.1"/>
</dbReference>
<dbReference type="GeneTree" id="ENSGT01150000288359"/>
<dbReference type="Proteomes" id="UP000694546">
    <property type="component" value="Chromosome 22"/>
</dbReference>
<evidence type="ECO:0000313" key="3">
    <source>
        <dbReference type="Proteomes" id="UP000694546"/>
    </source>
</evidence>
<evidence type="ECO:0000256" key="1">
    <source>
        <dbReference type="SAM" id="MobiDB-lite"/>
    </source>
</evidence>
<dbReference type="AlphaFoldDB" id="A0A8C5B199"/>
<organism evidence="2 3">
    <name type="scientific">Gadus morhua</name>
    <name type="common">Atlantic cod</name>
    <dbReference type="NCBI Taxonomy" id="8049"/>
    <lineage>
        <taxon>Eukaryota</taxon>
        <taxon>Metazoa</taxon>
        <taxon>Chordata</taxon>
        <taxon>Craniata</taxon>
        <taxon>Vertebrata</taxon>
        <taxon>Euteleostomi</taxon>
        <taxon>Actinopterygii</taxon>
        <taxon>Neopterygii</taxon>
        <taxon>Teleostei</taxon>
        <taxon>Neoteleostei</taxon>
        <taxon>Acanthomorphata</taxon>
        <taxon>Zeiogadaria</taxon>
        <taxon>Gadariae</taxon>
        <taxon>Gadiformes</taxon>
        <taxon>Gadoidei</taxon>
        <taxon>Gadidae</taxon>
        <taxon>Gadus</taxon>
    </lineage>
</organism>
<keyword evidence="3" id="KW-1185">Reference proteome</keyword>